<dbReference type="Proteomes" id="UP000249700">
    <property type="component" value="Unassembled WGS sequence"/>
</dbReference>
<accession>A0A328XJU4</accession>
<feature type="compositionally biased region" description="Basic and acidic residues" evidence="1">
    <location>
        <begin position="48"/>
        <end position="58"/>
    </location>
</feature>
<feature type="compositionally biased region" description="Gly residues" evidence="1">
    <location>
        <begin position="113"/>
        <end position="122"/>
    </location>
</feature>
<feature type="signal peptide" evidence="2">
    <location>
        <begin position="1"/>
        <end position="26"/>
    </location>
</feature>
<keyword evidence="2" id="KW-0732">Signal</keyword>
<proteinExistence type="predicted"/>
<name>A0A328XJU4_9GAMM</name>
<evidence type="ECO:0000256" key="1">
    <source>
        <dbReference type="SAM" id="MobiDB-lite"/>
    </source>
</evidence>
<dbReference type="EMBL" id="QLSX01000009">
    <property type="protein sequence ID" value="RAR59448.1"/>
    <property type="molecule type" value="Genomic_DNA"/>
</dbReference>
<sequence>MSTTRTKVWVGIGASVFLGASSAAWASGDEEAVGSSDAQQMESAGEGGEGHGSHHGGEPGEGGESGAHHGDESGEGGESGAHHGGESGEGGEGGEGGGNSAFSVFDYLSADAGGEGGEGGESGSSYSSTNPGVYVTTLALMEGHLRVASELYREGAKDNALAHFYHPVAEYYTSLEAGLDARGVEGLKPVLLKVAEEASKGGDWSDLEGDYEAARKAIHDAQAAIDPSLKQDATFQSRVLLALTNTALDEYIEAIDGEQFVNGPEYQDGHGFMLVGRDMLSAQEASLSAADGPAYPEVVEAYEDMMTAWPSAAVPDTPAVSFGELSGDAFALEVLLKDY</sequence>
<dbReference type="RefSeq" id="WP_112055583.1">
    <property type="nucleotide sequence ID" value="NZ_QLSX01000009.1"/>
</dbReference>
<feature type="chain" id="PRO_5016309641" evidence="2">
    <location>
        <begin position="27"/>
        <end position="339"/>
    </location>
</feature>
<evidence type="ECO:0000256" key="2">
    <source>
        <dbReference type="SAM" id="SignalP"/>
    </source>
</evidence>
<feature type="region of interest" description="Disordered" evidence="1">
    <location>
        <begin position="29"/>
        <end position="100"/>
    </location>
</feature>
<organism evidence="3 4">
    <name type="scientific">Onishia taeanensis</name>
    <dbReference type="NCBI Taxonomy" id="284577"/>
    <lineage>
        <taxon>Bacteria</taxon>
        <taxon>Pseudomonadati</taxon>
        <taxon>Pseudomonadota</taxon>
        <taxon>Gammaproteobacteria</taxon>
        <taxon>Oceanospirillales</taxon>
        <taxon>Halomonadaceae</taxon>
        <taxon>Onishia</taxon>
    </lineage>
</organism>
<evidence type="ECO:0000313" key="3">
    <source>
        <dbReference type="EMBL" id="RAR59448.1"/>
    </source>
</evidence>
<comment type="caution">
    <text evidence="3">The sequence shown here is derived from an EMBL/GenBank/DDBJ whole genome shotgun (WGS) entry which is preliminary data.</text>
</comment>
<evidence type="ECO:0000313" key="4">
    <source>
        <dbReference type="Proteomes" id="UP000249700"/>
    </source>
</evidence>
<protein>
    <submittedName>
        <fullName evidence="3">Uncharacterized protein</fullName>
    </submittedName>
</protein>
<dbReference type="OrthoDB" id="65747at2"/>
<gene>
    <name evidence="3" type="ORF">BCL93_1095</name>
</gene>
<feature type="region of interest" description="Disordered" evidence="1">
    <location>
        <begin position="109"/>
        <end position="128"/>
    </location>
</feature>
<dbReference type="AlphaFoldDB" id="A0A328XJU4"/>
<feature type="compositionally biased region" description="Gly residues" evidence="1">
    <location>
        <begin position="87"/>
        <end position="99"/>
    </location>
</feature>
<reference evidence="3 4" key="1">
    <citation type="submission" date="2018-06" db="EMBL/GenBank/DDBJ databases">
        <title>Comparative analysis of microorganisms from saline springs in Andes Mountain Range, Colombia.</title>
        <authorList>
            <person name="Rubin E."/>
        </authorList>
    </citation>
    <scope>NUCLEOTIDE SEQUENCE [LARGE SCALE GENOMIC DNA]</scope>
    <source>
        <strain evidence="3 4">USBA-857</strain>
    </source>
</reference>